<dbReference type="EMBL" id="CAJNRF010012463">
    <property type="protein sequence ID" value="CAF2141342.1"/>
    <property type="molecule type" value="Genomic_DNA"/>
</dbReference>
<comment type="caution">
    <text evidence="4">The sequence shown here is derived from an EMBL/GenBank/DDBJ whole genome shotgun (WGS) entry which is preliminary data.</text>
</comment>
<dbReference type="Gene3D" id="1.20.1070.10">
    <property type="entry name" value="Rhodopsin 7-helix transmembrane proteins"/>
    <property type="match status" value="1"/>
</dbReference>
<evidence type="ECO:0000313" key="4">
    <source>
        <dbReference type="EMBL" id="CAF4011655.1"/>
    </source>
</evidence>
<proteinExistence type="predicted"/>
<accession>A0A819PD06</accession>
<evidence type="ECO:0008006" key="7">
    <source>
        <dbReference type="Google" id="ProtNLM"/>
    </source>
</evidence>
<reference evidence="4" key="1">
    <citation type="submission" date="2021-02" db="EMBL/GenBank/DDBJ databases">
        <authorList>
            <person name="Nowell W R."/>
        </authorList>
    </citation>
    <scope>NUCLEOTIDE SEQUENCE</scope>
</reference>
<name>A0A819PD06_9BILA</name>
<dbReference type="Proteomes" id="UP000663866">
    <property type="component" value="Unassembled WGS sequence"/>
</dbReference>
<dbReference type="Proteomes" id="UP000663887">
    <property type="component" value="Unassembled WGS sequence"/>
</dbReference>
<sequence length="121" mass="13869">MIASLCLDCGSLVFTLNNPDPNITIRAFCKIRIYIMQSTFMMSRWMITIACLDRYALSSRNARVRRFVQVKVAQRAVTVVVGVWLIPPIHTLVFYEIRDAVSVCTIAYNHSAALYHSIYTY</sequence>
<dbReference type="Proteomes" id="UP000663842">
    <property type="component" value="Unassembled WGS sequence"/>
</dbReference>
<dbReference type="EMBL" id="CAJOBG010000611">
    <property type="protein sequence ID" value="CAF3836235.1"/>
    <property type="molecule type" value="Genomic_DNA"/>
</dbReference>
<gene>
    <name evidence="3" type="ORF">OVN521_LOCUS5966</name>
    <name evidence="4" type="ORF">UXM345_LOCUS16806</name>
    <name evidence="1" type="ORF">WKI299_LOCUS28445</name>
    <name evidence="2" type="ORF">XDN619_LOCUS36975</name>
</gene>
<protein>
    <recommendedName>
        <fullName evidence="7">G-protein coupled receptors family 1 profile domain-containing protein</fullName>
    </recommendedName>
</protein>
<evidence type="ECO:0000313" key="5">
    <source>
        <dbReference type="Proteomes" id="UP000663842"/>
    </source>
</evidence>
<evidence type="ECO:0000313" key="1">
    <source>
        <dbReference type="EMBL" id="CAF2141342.1"/>
    </source>
</evidence>
<evidence type="ECO:0000313" key="3">
    <source>
        <dbReference type="EMBL" id="CAF3836235.1"/>
    </source>
</evidence>
<organism evidence="4 5">
    <name type="scientific">Rotaria magnacalcarata</name>
    <dbReference type="NCBI Taxonomy" id="392030"/>
    <lineage>
        <taxon>Eukaryota</taxon>
        <taxon>Metazoa</taxon>
        <taxon>Spiralia</taxon>
        <taxon>Gnathifera</taxon>
        <taxon>Rotifera</taxon>
        <taxon>Eurotatoria</taxon>
        <taxon>Bdelloidea</taxon>
        <taxon>Philodinida</taxon>
        <taxon>Philodinidae</taxon>
        <taxon>Rotaria</taxon>
    </lineage>
</organism>
<evidence type="ECO:0000313" key="6">
    <source>
        <dbReference type="Proteomes" id="UP000663866"/>
    </source>
</evidence>
<dbReference type="EMBL" id="CAJOBF010002122">
    <property type="protein sequence ID" value="CAF4011655.1"/>
    <property type="molecule type" value="Genomic_DNA"/>
</dbReference>
<dbReference type="Proteomes" id="UP000663856">
    <property type="component" value="Unassembled WGS sequence"/>
</dbReference>
<dbReference type="AlphaFoldDB" id="A0A819PD06"/>
<dbReference type="EMBL" id="CAJNRG010019161">
    <property type="protein sequence ID" value="CAF2269284.1"/>
    <property type="molecule type" value="Genomic_DNA"/>
</dbReference>
<evidence type="ECO:0000313" key="2">
    <source>
        <dbReference type="EMBL" id="CAF2269284.1"/>
    </source>
</evidence>
<keyword evidence="6" id="KW-1185">Reference proteome</keyword>